<dbReference type="Gene3D" id="3.40.50.620">
    <property type="entry name" value="HUPs"/>
    <property type="match status" value="1"/>
</dbReference>
<dbReference type="PANTHER" id="PTHR46268">
    <property type="entry name" value="STRESS RESPONSE PROTEIN NHAX"/>
    <property type="match status" value="1"/>
</dbReference>
<keyword evidence="2" id="KW-0963">Cytoplasm</keyword>
<dbReference type="AlphaFoldDB" id="A0A975AIJ4"/>
<gene>
    <name evidence="4" type="ORF">J0B03_00395</name>
</gene>
<sequence length="141" mass="15391">MYKKILVPTDSSDFSKRALKEALAIAELTNGEIVLLNVTHSPDSYWGYTASYGIDVNEEALEQLGKMALDLTLNDIETTIPIHKIIRYGSPAIQIDDVAKDEKIDLIVMGSHGHGFVAGTILGSVSQRVLHQSNCPVLVVK</sequence>
<dbReference type="PANTHER" id="PTHR46268:SF6">
    <property type="entry name" value="UNIVERSAL STRESS PROTEIN UP12"/>
    <property type="match status" value="1"/>
</dbReference>
<evidence type="ECO:0000256" key="1">
    <source>
        <dbReference type="ARBA" id="ARBA00008791"/>
    </source>
</evidence>
<dbReference type="InterPro" id="IPR006015">
    <property type="entry name" value="Universal_stress_UspA"/>
</dbReference>
<dbReference type="PIRSF" id="PIRSF006276">
    <property type="entry name" value="UspA"/>
    <property type="match status" value="1"/>
</dbReference>
<organism evidence="4 5">
    <name type="scientific">Alkalibacter rhizosphaerae</name>
    <dbReference type="NCBI Taxonomy" id="2815577"/>
    <lineage>
        <taxon>Bacteria</taxon>
        <taxon>Bacillati</taxon>
        <taxon>Bacillota</taxon>
        <taxon>Clostridia</taxon>
        <taxon>Eubacteriales</taxon>
        <taxon>Eubacteriaceae</taxon>
        <taxon>Alkalibacter</taxon>
    </lineage>
</organism>
<dbReference type="SUPFAM" id="SSF52402">
    <property type="entry name" value="Adenine nucleotide alpha hydrolases-like"/>
    <property type="match status" value="1"/>
</dbReference>
<keyword evidence="5" id="KW-1185">Reference proteome</keyword>
<dbReference type="Pfam" id="PF00582">
    <property type="entry name" value="Usp"/>
    <property type="match status" value="1"/>
</dbReference>
<evidence type="ECO:0000259" key="3">
    <source>
        <dbReference type="Pfam" id="PF00582"/>
    </source>
</evidence>
<feature type="domain" description="UspA" evidence="3">
    <location>
        <begin position="1"/>
        <end position="141"/>
    </location>
</feature>
<dbReference type="RefSeq" id="WP_207299931.1">
    <property type="nucleotide sequence ID" value="NZ_CP071444.1"/>
</dbReference>
<dbReference type="InterPro" id="IPR006016">
    <property type="entry name" value="UspA"/>
</dbReference>
<comment type="subcellular location">
    <subcellularLocation>
        <location evidence="2">Cytoplasm</location>
    </subcellularLocation>
</comment>
<evidence type="ECO:0000313" key="5">
    <source>
        <dbReference type="Proteomes" id="UP000663499"/>
    </source>
</evidence>
<protein>
    <recommendedName>
        <fullName evidence="2">Universal stress protein</fullName>
    </recommendedName>
</protein>
<dbReference type="KEGG" id="alka:J0B03_00395"/>
<evidence type="ECO:0000313" key="4">
    <source>
        <dbReference type="EMBL" id="QSX08590.1"/>
    </source>
</evidence>
<dbReference type="Proteomes" id="UP000663499">
    <property type="component" value="Chromosome"/>
</dbReference>
<comment type="similarity">
    <text evidence="1 2">Belongs to the universal stress protein A family.</text>
</comment>
<name>A0A975AIJ4_9FIRM</name>
<reference evidence="4" key="1">
    <citation type="submission" date="2021-03" db="EMBL/GenBank/DDBJ databases">
        <title>Alkalibacter marinus sp. nov., isolated from tidal flat sediment.</title>
        <authorList>
            <person name="Namirimu T."/>
            <person name="Yang J.-A."/>
            <person name="Yang S.-H."/>
            <person name="Kim Y.-J."/>
            <person name="Kwon K.K."/>
        </authorList>
    </citation>
    <scope>NUCLEOTIDE SEQUENCE</scope>
    <source>
        <strain evidence="4">ES005</strain>
    </source>
</reference>
<dbReference type="EMBL" id="CP071444">
    <property type="protein sequence ID" value="QSX08590.1"/>
    <property type="molecule type" value="Genomic_DNA"/>
</dbReference>
<dbReference type="PRINTS" id="PR01438">
    <property type="entry name" value="UNVRSLSTRESS"/>
</dbReference>
<evidence type="ECO:0000256" key="2">
    <source>
        <dbReference type="PIRNR" id="PIRNR006276"/>
    </source>
</evidence>
<dbReference type="GO" id="GO:0005737">
    <property type="term" value="C:cytoplasm"/>
    <property type="evidence" value="ECO:0007669"/>
    <property type="project" value="UniProtKB-SubCell"/>
</dbReference>
<dbReference type="CDD" id="cd00293">
    <property type="entry name" value="USP-like"/>
    <property type="match status" value="1"/>
</dbReference>
<proteinExistence type="inferred from homology"/>
<accession>A0A975AIJ4</accession>
<dbReference type="InterPro" id="IPR014729">
    <property type="entry name" value="Rossmann-like_a/b/a_fold"/>
</dbReference>